<keyword evidence="2" id="KW-1185">Reference proteome</keyword>
<sequence>MYDNGQTLTLDRHFQDHVDATVPVQVYYQTDHKDIGFVEVYNSHFIKVNNIFYNRSLHVFISRPGY</sequence>
<evidence type="ECO:0000313" key="1">
    <source>
        <dbReference type="EMBL" id="UJF33122.1"/>
    </source>
</evidence>
<protein>
    <submittedName>
        <fullName evidence="1">Uncharacterized protein</fullName>
    </submittedName>
</protein>
<evidence type="ECO:0000313" key="2">
    <source>
        <dbReference type="Proteomes" id="UP001649230"/>
    </source>
</evidence>
<gene>
    <name evidence="1" type="ORF">L0M14_26825</name>
</gene>
<reference evidence="1 2" key="1">
    <citation type="journal article" date="2024" name="Int. J. Syst. Evol. Microbiol.">
        <title>Paenibacillus hexagrammi sp. nov., a novel bacterium isolated from the gut content of Hexagrammos agrammus.</title>
        <authorList>
            <person name="Jung H.K."/>
            <person name="Kim D.G."/>
            <person name="Zin H."/>
            <person name="Park J."/>
            <person name="Jung H."/>
            <person name="Kim Y.O."/>
            <person name="Kong H.J."/>
            <person name="Kim J.W."/>
            <person name="Kim Y.S."/>
        </authorList>
    </citation>
    <scope>NUCLEOTIDE SEQUENCE [LARGE SCALE GENOMIC DNA]</scope>
    <source>
        <strain evidence="1 2">YPD9-1</strain>
    </source>
</reference>
<dbReference type="Proteomes" id="UP001649230">
    <property type="component" value="Chromosome"/>
</dbReference>
<accession>A0ABY3SGZ1</accession>
<name>A0ABY3SGZ1_9BACL</name>
<organism evidence="1 2">
    <name type="scientific">Paenibacillus hexagrammi</name>
    <dbReference type="NCBI Taxonomy" id="2908839"/>
    <lineage>
        <taxon>Bacteria</taxon>
        <taxon>Bacillati</taxon>
        <taxon>Bacillota</taxon>
        <taxon>Bacilli</taxon>
        <taxon>Bacillales</taxon>
        <taxon>Paenibacillaceae</taxon>
        <taxon>Paenibacillus</taxon>
    </lineage>
</organism>
<dbReference type="RefSeq" id="WP_235119462.1">
    <property type="nucleotide sequence ID" value="NZ_CP090978.1"/>
</dbReference>
<proteinExistence type="predicted"/>
<dbReference type="EMBL" id="CP090978">
    <property type="protein sequence ID" value="UJF33122.1"/>
    <property type="molecule type" value="Genomic_DNA"/>
</dbReference>